<reference evidence="1 2" key="1">
    <citation type="submission" date="2017-12" db="EMBL/GenBank/DDBJ databases">
        <title>Comparative genomics of Botrytis spp.</title>
        <authorList>
            <person name="Valero-Jimenez C.A."/>
            <person name="Tapia P."/>
            <person name="Veloso J."/>
            <person name="Silva-Moreno E."/>
            <person name="Staats M."/>
            <person name="Valdes J.H."/>
            <person name="Van Kan J.A.L."/>
        </authorList>
    </citation>
    <scope>NUCLEOTIDE SEQUENCE [LARGE SCALE GENOMIC DNA]</scope>
    <source>
        <strain evidence="1 2">MUCL11595</strain>
    </source>
</reference>
<proteinExistence type="predicted"/>
<comment type="caution">
    <text evidence="1">The sequence shown here is derived from an EMBL/GenBank/DDBJ whole genome shotgun (WGS) entry which is preliminary data.</text>
</comment>
<accession>A0A4Z1HDL9</accession>
<evidence type="ECO:0000313" key="2">
    <source>
        <dbReference type="Proteomes" id="UP000297527"/>
    </source>
</evidence>
<name>A0A4Z1HDL9_9HELO</name>
<dbReference type="Proteomes" id="UP000297527">
    <property type="component" value="Unassembled WGS sequence"/>
</dbReference>
<organism evidence="1 2">
    <name type="scientific">Botryotinia convoluta</name>
    <dbReference type="NCBI Taxonomy" id="54673"/>
    <lineage>
        <taxon>Eukaryota</taxon>
        <taxon>Fungi</taxon>
        <taxon>Dikarya</taxon>
        <taxon>Ascomycota</taxon>
        <taxon>Pezizomycotina</taxon>
        <taxon>Leotiomycetes</taxon>
        <taxon>Helotiales</taxon>
        <taxon>Sclerotiniaceae</taxon>
        <taxon>Botryotinia</taxon>
    </lineage>
</organism>
<protein>
    <submittedName>
        <fullName evidence="1">Uncharacterized protein</fullName>
    </submittedName>
</protein>
<dbReference type="EMBL" id="PQXN01000291">
    <property type="protein sequence ID" value="TGO47124.1"/>
    <property type="molecule type" value="Genomic_DNA"/>
</dbReference>
<sequence>MDLKVPRFVKKDTKMLEGWNEKKEGRKGESEFPRKRKKAKEVGLQRSLELRNHLIFFLTHVAFEFRIGHRVVVLAFETTDHTAEILPHEFREQLRTGVAVADTAGFEDFIGEIGAGFEGEGFGEYECVVAVEEEGGYLGWGVSSGCGVEG</sequence>
<gene>
    <name evidence="1" type="ORF">BCON_0292g00060</name>
</gene>
<keyword evidence="2" id="KW-1185">Reference proteome</keyword>
<dbReference type="AlphaFoldDB" id="A0A4Z1HDL9"/>
<evidence type="ECO:0000313" key="1">
    <source>
        <dbReference type="EMBL" id="TGO47124.1"/>
    </source>
</evidence>